<dbReference type="AlphaFoldDB" id="A0AAN4VXQ4"/>
<evidence type="ECO:0000256" key="3">
    <source>
        <dbReference type="ARBA" id="ARBA00023315"/>
    </source>
</evidence>
<keyword evidence="6" id="KW-1185">Reference proteome</keyword>
<dbReference type="FunFam" id="3.40.630.30:FF:000064">
    <property type="entry name" value="GNAT family acetyltransferase"/>
    <property type="match status" value="1"/>
</dbReference>
<evidence type="ECO:0000313" key="6">
    <source>
        <dbReference type="Proteomes" id="UP001310022"/>
    </source>
</evidence>
<dbReference type="InterPro" id="IPR000182">
    <property type="entry name" value="GNAT_dom"/>
</dbReference>
<evidence type="ECO:0000313" key="5">
    <source>
        <dbReference type="EMBL" id="GJM60782.1"/>
    </source>
</evidence>
<gene>
    <name evidence="5" type="ORF">PEDI_13340</name>
</gene>
<dbReference type="CDD" id="cd04301">
    <property type="entry name" value="NAT_SF"/>
    <property type="match status" value="1"/>
</dbReference>
<dbReference type="EMBL" id="BQKE01000001">
    <property type="protein sequence ID" value="GJM60782.1"/>
    <property type="molecule type" value="Genomic_DNA"/>
</dbReference>
<dbReference type="PANTHER" id="PTHR10545">
    <property type="entry name" value="DIAMINE N-ACETYLTRANSFERASE"/>
    <property type="match status" value="1"/>
</dbReference>
<dbReference type="SUPFAM" id="SSF55729">
    <property type="entry name" value="Acyl-CoA N-acyltransferases (Nat)"/>
    <property type="match status" value="1"/>
</dbReference>
<accession>A0AAN4VXQ4</accession>
<dbReference type="InterPro" id="IPR051016">
    <property type="entry name" value="Diverse_Substrate_AcTransf"/>
</dbReference>
<sequence>MNYEIRPIEPNDFPALIELFQGLADFENASDKMLNTVATMEAEQDYVRGFVVETEDGTLAGYATYFITYHTWVGKCMYMDDLFVKDSLRGAGLGRSLMEVVINVSKVEGCKSLRWQVTKGNAPAEAFYEKLGATITDAQANCDLKLEH</sequence>
<evidence type="ECO:0000256" key="1">
    <source>
        <dbReference type="ARBA" id="ARBA00008694"/>
    </source>
</evidence>
<keyword evidence="2" id="KW-0808">Transferase</keyword>
<proteinExistence type="inferred from homology"/>
<comment type="similarity">
    <text evidence="1">Belongs to the acetyltransferase family.</text>
</comment>
<dbReference type="InterPro" id="IPR016181">
    <property type="entry name" value="Acyl_CoA_acyltransferase"/>
</dbReference>
<dbReference type="Pfam" id="PF00583">
    <property type="entry name" value="Acetyltransf_1"/>
    <property type="match status" value="1"/>
</dbReference>
<protein>
    <submittedName>
        <fullName evidence="5">N-acetyltransferase</fullName>
    </submittedName>
</protein>
<dbReference type="PANTHER" id="PTHR10545:SF29">
    <property type="entry name" value="GH14572P-RELATED"/>
    <property type="match status" value="1"/>
</dbReference>
<evidence type="ECO:0000256" key="2">
    <source>
        <dbReference type="ARBA" id="ARBA00022679"/>
    </source>
</evidence>
<organism evidence="5 6">
    <name type="scientific">Persicobacter diffluens</name>
    <dbReference type="NCBI Taxonomy" id="981"/>
    <lineage>
        <taxon>Bacteria</taxon>
        <taxon>Pseudomonadati</taxon>
        <taxon>Bacteroidota</taxon>
        <taxon>Cytophagia</taxon>
        <taxon>Cytophagales</taxon>
        <taxon>Persicobacteraceae</taxon>
        <taxon>Persicobacter</taxon>
    </lineage>
</organism>
<dbReference type="Gene3D" id="3.40.630.30">
    <property type="match status" value="1"/>
</dbReference>
<feature type="domain" description="N-acetyltransferase" evidence="4">
    <location>
        <begin position="3"/>
        <end position="148"/>
    </location>
</feature>
<dbReference type="GO" id="GO:0008080">
    <property type="term" value="F:N-acetyltransferase activity"/>
    <property type="evidence" value="ECO:0007669"/>
    <property type="project" value="UniProtKB-ARBA"/>
</dbReference>
<keyword evidence="3" id="KW-0012">Acyltransferase</keyword>
<name>A0AAN4VXQ4_9BACT</name>
<evidence type="ECO:0000259" key="4">
    <source>
        <dbReference type="PROSITE" id="PS51186"/>
    </source>
</evidence>
<dbReference type="PROSITE" id="PS51186">
    <property type="entry name" value="GNAT"/>
    <property type="match status" value="1"/>
</dbReference>
<comment type="caution">
    <text evidence="5">The sequence shown here is derived from an EMBL/GenBank/DDBJ whole genome shotgun (WGS) entry which is preliminary data.</text>
</comment>
<dbReference type="RefSeq" id="WP_338236464.1">
    <property type="nucleotide sequence ID" value="NZ_BQKE01000001.1"/>
</dbReference>
<dbReference type="Proteomes" id="UP001310022">
    <property type="component" value="Unassembled WGS sequence"/>
</dbReference>
<reference evidence="5 6" key="1">
    <citation type="submission" date="2021-12" db="EMBL/GenBank/DDBJ databases">
        <title>Genome sequencing of bacteria with rrn-lacking chromosome and rrn-plasmid.</title>
        <authorList>
            <person name="Anda M."/>
            <person name="Iwasaki W."/>
        </authorList>
    </citation>
    <scope>NUCLEOTIDE SEQUENCE [LARGE SCALE GENOMIC DNA]</scope>
    <source>
        <strain evidence="5 6">NBRC 15940</strain>
    </source>
</reference>